<comment type="caution">
    <text evidence="3">The sequence shown here is derived from an EMBL/GenBank/DDBJ whole genome shotgun (WGS) entry which is preliminary data.</text>
</comment>
<dbReference type="NCBIfam" id="NF033542">
    <property type="entry name" value="transpos_IS110"/>
    <property type="match status" value="1"/>
</dbReference>
<dbReference type="InterPro" id="IPR003346">
    <property type="entry name" value="Transposase_20"/>
</dbReference>
<evidence type="ECO:0000313" key="4">
    <source>
        <dbReference type="Proteomes" id="UP000053433"/>
    </source>
</evidence>
<dbReference type="InterPro" id="IPR002525">
    <property type="entry name" value="Transp_IS110-like_N"/>
</dbReference>
<reference evidence="3 4" key="1">
    <citation type="submission" date="2015-10" db="EMBL/GenBank/DDBJ databases">
        <title>A novel member of the family Ruminococcaceae isolated from human faeces.</title>
        <authorList>
            <person name="Shkoporov A.N."/>
            <person name="Chaplin A.V."/>
            <person name="Motuzova O.V."/>
            <person name="Kafarskaia L.I."/>
            <person name="Efimov B.A."/>
        </authorList>
    </citation>
    <scope>NUCLEOTIDE SEQUENCE [LARGE SCALE GENOMIC DNA]</scope>
    <source>
        <strain evidence="3 4">668</strain>
    </source>
</reference>
<evidence type="ECO:0000313" key="3">
    <source>
        <dbReference type="EMBL" id="KUE77612.1"/>
    </source>
</evidence>
<proteinExistence type="predicted"/>
<feature type="domain" description="Transposase IS116/IS110/IS902 C-terminal" evidence="2">
    <location>
        <begin position="277"/>
        <end position="356"/>
    </location>
</feature>
<dbReference type="GO" id="GO:0003677">
    <property type="term" value="F:DNA binding"/>
    <property type="evidence" value="ECO:0007669"/>
    <property type="project" value="InterPro"/>
</dbReference>
<name>A0A0W7TUX4_9FIRM</name>
<dbReference type="RefSeq" id="WP_058722709.1">
    <property type="nucleotide sequence ID" value="NZ_LMUA01000002.1"/>
</dbReference>
<gene>
    <name evidence="3" type="ORF">ASJ35_02515</name>
</gene>
<accession>A0A0W7TUX4</accession>
<sequence>MNAVGIDVSKGKSMVAALRPMGEVALLPQEFLHTEVGLEQMAYAIVALGEDTRVIMEATGRYHEPIAAALHEYGIYVCVLNPLFIKQSGGGSIRKVKTDKADAIKIAKYGLDNWVELREYTPMDTVRQQLKLCSRQYNLYMKTVVSLQNNLISLTDKTFPGVNELFSSPERADGHQKWVDFVMTFWHCDCICRVSEKAFTDRYQKWCKRKGYHFSTEKVLDLYAGSCGHFTTLPKNDNTKLLITTAAQQLLAGKTTLAALRAEMTRLAKQLPEYDTVRAMYGVGETTAAQLMAEIGDVRRFPRRSSIVGFAGVDPAVDQSGKHSAKSVPTTKRGSPHLRKTLYQIVCTYLKRSPADEPVYQFLDKKRAEGKPYFVYMTAAQNKFLRIYYARVKECLEAFDERQDTVQN</sequence>
<dbReference type="Proteomes" id="UP000053433">
    <property type="component" value="Unassembled WGS sequence"/>
</dbReference>
<dbReference type="Pfam" id="PF01548">
    <property type="entry name" value="DEDD_Tnp_IS110"/>
    <property type="match status" value="1"/>
</dbReference>
<dbReference type="AlphaFoldDB" id="A0A0W7TUX4"/>
<dbReference type="EMBL" id="LMUA01000002">
    <property type="protein sequence ID" value="KUE77612.1"/>
    <property type="molecule type" value="Genomic_DNA"/>
</dbReference>
<evidence type="ECO:0000259" key="2">
    <source>
        <dbReference type="Pfam" id="PF02371"/>
    </source>
</evidence>
<dbReference type="GO" id="GO:0006313">
    <property type="term" value="P:DNA transposition"/>
    <property type="evidence" value="ECO:0007669"/>
    <property type="project" value="InterPro"/>
</dbReference>
<dbReference type="GO" id="GO:0004803">
    <property type="term" value="F:transposase activity"/>
    <property type="evidence" value="ECO:0007669"/>
    <property type="project" value="InterPro"/>
</dbReference>
<dbReference type="Pfam" id="PF02371">
    <property type="entry name" value="Transposase_20"/>
    <property type="match status" value="1"/>
</dbReference>
<feature type="domain" description="Transposase IS110-like N-terminal" evidence="1">
    <location>
        <begin position="4"/>
        <end position="160"/>
    </location>
</feature>
<organism evidence="3 4">
    <name type="scientific">Ruthenibacterium lactatiformans</name>
    <dbReference type="NCBI Taxonomy" id="1550024"/>
    <lineage>
        <taxon>Bacteria</taxon>
        <taxon>Bacillati</taxon>
        <taxon>Bacillota</taxon>
        <taxon>Clostridia</taxon>
        <taxon>Eubacteriales</taxon>
        <taxon>Oscillospiraceae</taxon>
        <taxon>Ruthenibacterium</taxon>
    </lineage>
</organism>
<protein>
    <submittedName>
        <fullName evidence="3">Transposase</fullName>
    </submittedName>
</protein>
<evidence type="ECO:0000259" key="1">
    <source>
        <dbReference type="Pfam" id="PF01548"/>
    </source>
</evidence>
<dbReference type="InterPro" id="IPR047650">
    <property type="entry name" value="Transpos_IS110"/>
</dbReference>
<dbReference type="PANTHER" id="PTHR33055">
    <property type="entry name" value="TRANSPOSASE FOR INSERTION SEQUENCE ELEMENT IS1111A"/>
    <property type="match status" value="1"/>
</dbReference>